<evidence type="ECO:0000313" key="1">
    <source>
        <dbReference type="EMBL" id="MCS3922003.1"/>
    </source>
</evidence>
<gene>
    <name evidence="1" type="ORF">M2325_000688</name>
</gene>
<evidence type="ECO:0000313" key="2">
    <source>
        <dbReference type="Proteomes" id="UP001140258"/>
    </source>
</evidence>
<name>A0ABT2EYG0_METVO</name>
<accession>A0ABT2EYG0</accession>
<comment type="caution">
    <text evidence="1">The sequence shown here is derived from an EMBL/GenBank/DDBJ whole genome shotgun (WGS) entry which is preliminary data.</text>
</comment>
<dbReference type="RefSeq" id="WP_259051112.1">
    <property type="nucleotide sequence ID" value="NZ_JANUCQ010000002.1"/>
</dbReference>
<organism evidence="1 2">
    <name type="scientific">Methanococcus voltae PS</name>
    <dbReference type="NCBI Taxonomy" id="523842"/>
    <lineage>
        <taxon>Archaea</taxon>
        <taxon>Methanobacteriati</taxon>
        <taxon>Methanobacteriota</taxon>
        <taxon>Methanomada group</taxon>
        <taxon>Methanococci</taxon>
        <taxon>Methanococcales</taxon>
        <taxon>Methanococcaceae</taxon>
        <taxon>Methanococcus</taxon>
    </lineage>
</organism>
<keyword evidence="2" id="KW-1185">Reference proteome</keyword>
<protein>
    <submittedName>
        <fullName evidence="1">Uncharacterized protein</fullName>
    </submittedName>
</protein>
<reference evidence="1" key="1">
    <citation type="submission" date="2022-08" db="EMBL/GenBank/DDBJ databases">
        <title>Genomic Encyclopedia of Type Strains, Phase V (KMG-V): Genome sequencing to study the core and pangenomes of soil and plant-associated prokaryotes.</title>
        <authorList>
            <person name="Whitman W."/>
        </authorList>
    </citation>
    <scope>NUCLEOTIDE SEQUENCE</scope>
    <source>
        <strain evidence="1">PS</strain>
    </source>
</reference>
<sequence length="53" mass="6018">MNPYVVLKIIKKVASYYEEVTVHDNGDELIICKKNKGGEEFGNSGRNIAVNYR</sequence>
<dbReference type="Proteomes" id="UP001140258">
    <property type="component" value="Unassembled WGS sequence"/>
</dbReference>
<proteinExistence type="predicted"/>
<dbReference type="EMBL" id="JANUCQ010000002">
    <property type="protein sequence ID" value="MCS3922003.1"/>
    <property type="molecule type" value="Genomic_DNA"/>
</dbReference>